<gene>
    <name evidence="1" type="ORF">L2E82_15468</name>
</gene>
<evidence type="ECO:0000313" key="1">
    <source>
        <dbReference type="EMBL" id="KAI3765435.1"/>
    </source>
</evidence>
<dbReference type="EMBL" id="CM042011">
    <property type="protein sequence ID" value="KAI3765435.1"/>
    <property type="molecule type" value="Genomic_DNA"/>
</dbReference>
<reference evidence="1 2" key="2">
    <citation type="journal article" date="2022" name="Mol. Ecol. Resour.">
        <title>The genomes of chicory, endive, great burdock and yacon provide insights into Asteraceae paleo-polyploidization history and plant inulin production.</title>
        <authorList>
            <person name="Fan W."/>
            <person name="Wang S."/>
            <person name="Wang H."/>
            <person name="Wang A."/>
            <person name="Jiang F."/>
            <person name="Liu H."/>
            <person name="Zhao H."/>
            <person name="Xu D."/>
            <person name="Zhang Y."/>
        </authorList>
    </citation>
    <scope>NUCLEOTIDE SEQUENCE [LARGE SCALE GENOMIC DNA]</scope>
    <source>
        <strain evidence="2">cv. Punajuju</strain>
        <tissue evidence="1">Leaves</tissue>
    </source>
</reference>
<keyword evidence="2" id="KW-1185">Reference proteome</keyword>
<comment type="caution">
    <text evidence="1">The sequence shown here is derived from an EMBL/GenBank/DDBJ whole genome shotgun (WGS) entry which is preliminary data.</text>
</comment>
<organism evidence="1 2">
    <name type="scientific">Cichorium intybus</name>
    <name type="common">Chicory</name>
    <dbReference type="NCBI Taxonomy" id="13427"/>
    <lineage>
        <taxon>Eukaryota</taxon>
        <taxon>Viridiplantae</taxon>
        <taxon>Streptophyta</taxon>
        <taxon>Embryophyta</taxon>
        <taxon>Tracheophyta</taxon>
        <taxon>Spermatophyta</taxon>
        <taxon>Magnoliopsida</taxon>
        <taxon>eudicotyledons</taxon>
        <taxon>Gunneridae</taxon>
        <taxon>Pentapetalae</taxon>
        <taxon>asterids</taxon>
        <taxon>campanulids</taxon>
        <taxon>Asterales</taxon>
        <taxon>Asteraceae</taxon>
        <taxon>Cichorioideae</taxon>
        <taxon>Cichorieae</taxon>
        <taxon>Cichoriinae</taxon>
        <taxon>Cichorium</taxon>
    </lineage>
</organism>
<evidence type="ECO:0000313" key="2">
    <source>
        <dbReference type="Proteomes" id="UP001055811"/>
    </source>
</evidence>
<accession>A0ACB9F2X2</accession>
<protein>
    <submittedName>
        <fullName evidence="1">Uncharacterized protein</fullName>
    </submittedName>
</protein>
<dbReference type="Proteomes" id="UP001055811">
    <property type="component" value="Linkage Group LG03"/>
</dbReference>
<name>A0ACB9F2X2_CICIN</name>
<reference evidence="2" key="1">
    <citation type="journal article" date="2022" name="Mol. Ecol. Resour.">
        <title>The genomes of chicory, endive, great burdock and yacon provide insights into Asteraceae palaeo-polyploidization history and plant inulin production.</title>
        <authorList>
            <person name="Fan W."/>
            <person name="Wang S."/>
            <person name="Wang H."/>
            <person name="Wang A."/>
            <person name="Jiang F."/>
            <person name="Liu H."/>
            <person name="Zhao H."/>
            <person name="Xu D."/>
            <person name="Zhang Y."/>
        </authorList>
    </citation>
    <scope>NUCLEOTIDE SEQUENCE [LARGE SCALE GENOMIC DNA]</scope>
    <source>
        <strain evidence="2">cv. Punajuju</strain>
    </source>
</reference>
<proteinExistence type="predicted"/>
<sequence>MDACSRFFTFLQLHHAREQNSGLIAPVIYKWRPIKKSTEDNEKVNNGYFFRQLWIWIHAAGLTEGYNALKSACESQESTSTSMMENEDQISCSQIIPLLVNDSRVLTNNTMFDLNYTELWDVNKGLFCPVEENVLCMEKHHERLLSFCLTNKTSNDVNTPTNMGSSRFCPVLL</sequence>